<evidence type="ECO:0000256" key="6">
    <source>
        <dbReference type="ARBA" id="ARBA00042203"/>
    </source>
</evidence>
<dbReference type="InParanoid" id="A0A2J6TEN0"/>
<evidence type="ECO:0000259" key="7">
    <source>
        <dbReference type="Pfam" id="PF01095"/>
    </source>
</evidence>
<dbReference type="InterPro" id="IPR012334">
    <property type="entry name" value="Pectin_lyas_fold"/>
</dbReference>
<gene>
    <name evidence="8" type="ORF">K444DRAFT_719684</name>
</gene>
<dbReference type="RefSeq" id="XP_024738312.1">
    <property type="nucleotide sequence ID" value="XM_024888462.1"/>
</dbReference>
<dbReference type="EMBL" id="KZ613786">
    <property type="protein sequence ID" value="PMD61408.1"/>
    <property type="molecule type" value="Genomic_DNA"/>
</dbReference>
<evidence type="ECO:0000256" key="1">
    <source>
        <dbReference type="ARBA" id="ARBA00005184"/>
    </source>
</evidence>
<organism evidence="8 9">
    <name type="scientific">Hyaloscypha bicolor E</name>
    <dbReference type="NCBI Taxonomy" id="1095630"/>
    <lineage>
        <taxon>Eukaryota</taxon>
        <taxon>Fungi</taxon>
        <taxon>Dikarya</taxon>
        <taxon>Ascomycota</taxon>
        <taxon>Pezizomycotina</taxon>
        <taxon>Leotiomycetes</taxon>
        <taxon>Helotiales</taxon>
        <taxon>Hyaloscyphaceae</taxon>
        <taxon>Hyaloscypha</taxon>
        <taxon>Hyaloscypha bicolor</taxon>
    </lineage>
</organism>
<dbReference type="PANTHER" id="PTHR31321:SF57">
    <property type="entry name" value="PECTINESTERASE 53-RELATED"/>
    <property type="match status" value="1"/>
</dbReference>
<dbReference type="InterPro" id="IPR011050">
    <property type="entry name" value="Pectin_lyase_fold/virulence"/>
</dbReference>
<dbReference type="GO" id="GO:0030599">
    <property type="term" value="F:pectinesterase activity"/>
    <property type="evidence" value="ECO:0007669"/>
    <property type="project" value="UniProtKB-EC"/>
</dbReference>
<dbReference type="UniPathway" id="UPA00545">
    <property type="reaction ID" value="UER00823"/>
</dbReference>
<evidence type="ECO:0000256" key="5">
    <source>
        <dbReference type="ARBA" id="ARBA00023085"/>
    </source>
</evidence>
<dbReference type="GeneID" id="36596538"/>
<reference evidence="8 9" key="1">
    <citation type="submission" date="2016-04" db="EMBL/GenBank/DDBJ databases">
        <title>A degradative enzymes factory behind the ericoid mycorrhizal symbiosis.</title>
        <authorList>
            <consortium name="DOE Joint Genome Institute"/>
            <person name="Martino E."/>
            <person name="Morin E."/>
            <person name="Grelet G."/>
            <person name="Kuo A."/>
            <person name="Kohler A."/>
            <person name="Daghino S."/>
            <person name="Barry K."/>
            <person name="Choi C."/>
            <person name="Cichocki N."/>
            <person name="Clum A."/>
            <person name="Copeland A."/>
            <person name="Hainaut M."/>
            <person name="Haridas S."/>
            <person name="Labutti K."/>
            <person name="Lindquist E."/>
            <person name="Lipzen A."/>
            <person name="Khouja H.-R."/>
            <person name="Murat C."/>
            <person name="Ohm R."/>
            <person name="Olson A."/>
            <person name="Spatafora J."/>
            <person name="Veneault-Fourrey C."/>
            <person name="Henrissat B."/>
            <person name="Grigoriev I."/>
            <person name="Martin F."/>
            <person name="Perotto S."/>
        </authorList>
    </citation>
    <scope>NUCLEOTIDE SEQUENCE [LARGE SCALE GENOMIC DNA]</scope>
    <source>
        <strain evidence="8 9">E</strain>
    </source>
</reference>
<dbReference type="GO" id="GO:0042545">
    <property type="term" value="P:cell wall modification"/>
    <property type="evidence" value="ECO:0007669"/>
    <property type="project" value="InterPro"/>
</dbReference>
<accession>A0A2J6TEN0</accession>
<evidence type="ECO:0000256" key="3">
    <source>
        <dbReference type="ARBA" id="ARBA00013229"/>
    </source>
</evidence>
<dbReference type="EC" id="3.1.1.11" evidence="3"/>
<keyword evidence="4" id="KW-0378">Hydrolase</keyword>
<evidence type="ECO:0000313" key="8">
    <source>
        <dbReference type="EMBL" id="PMD61408.1"/>
    </source>
</evidence>
<feature type="non-terminal residue" evidence="8">
    <location>
        <position position="1"/>
    </location>
</feature>
<name>A0A2J6TEN0_9HELO</name>
<dbReference type="Proteomes" id="UP000235371">
    <property type="component" value="Unassembled WGS sequence"/>
</dbReference>
<evidence type="ECO:0000256" key="2">
    <source>
        <dbReference type="ARBA" id="ARBA00008891"/>
    </source>
</evidence>
<comment type="pathway">
    <text evidence="1">Glycan metabolism; pectin degradation; 2-dehydro-3-deoxy-D-gluconate from pectin: step 1/5.</text>
</comment>
<evidence type="ECO:0000313" key="9">
    <source>
        <dbReference type="Proteomes" id="UP000235371"/>
    </source>
</evidence>
<dbReference type="Pfam" id="PF01095">
    <property type="entry name" value="Pectinesterase"/>
    <property type="match status" value="1"/>
</dbReference>
<proteinExistence type="inferred from homology"/>
<dbReference type="InterPro" id="IPR000070">
    <property type="entry name" value="Pectinesterase_cat"/>
</dbReference>
<protein>
    <recommendedName>
        <fullName evidence="3">pectinesterase</fullName>
        <ecNumber evidence="3">3.1.1.11</ecNumber>
    </recommendedName>
    <alternativeName>
        <fullName evidence="6">Pectin methylesterase A</fullName>
    </alternativeName>
</protein>
<dbReference type="AlphaFoldDB" id="A0A2J6TEN0"/>
<evidence type="ECO:0000256" key="4">
    <source>
        <dbReference type="ARBA" id="ARBA00022801"/>
    </source>
</evidence>
<dbReference type="Gene3D" id="2.160.20.10">
    <property type="entry name" value="Single-stranded right-handed beta-helix, Pectin lyase-like"/>
    <property type="match status" value="1"/>
</dbReference>
<keyword evidence="9" id="KW-1185">Reference proteome</keyword>
<dbReference type="STRING" id="1095630.A0A2J6TEN0"/>
<comment type="similarity">
    <text evidence="2">Belongs to the pectinesterase family.</text>
</comment>
<dbReference type="SUPFAM" id="SSF51126">
    <property type="entry name" value="Pectin lyase-like"/>
    <property type="match status" value="1"/>
</dbReference>
<dbReference type="PANTHER" id="PTHR31321">
    <property type="entry name" value="ACYL-COA THIOESTER HYDROLASE YBHC-RELATED"/>
    <property type="match status" value="1"/>
</dbReference>
<keyword evidence="5" id="KW-0063">Aspartyl esterase</keyword>
<sequence length="274" mass="29285">LDAAALHVGADKLYPTLTAAYNTAVPSDIFYVFPGTYNEQIVIAIDNITFQGSSHPSLNTAENNATITNAVTASDGGNDASSTLLVTASNFKLYNINVENTGGQDNHAAVLSSLGSNNGFYACSFKSWQNTVYAHKESEFFSRCYIEGAVDSVVGITGQAWLQGCTLAALRAKGWITAQGWASSDSTGLFNEREHVQYLGRSWGDYVRAVFQNSDLGGITAAAGWDSMTDDQVTTNVLFEEYNNKNGAGARVSRAKKLTAPQLISSILCSTSLN</sequence>
<feature type="domain" description="Pectinesterase catalytic" evidence="7">
    <location>
        <begin position="23"/>
        <end position="255"/>
    </location>
</feature>
<dbReference type="OrthoDB" id="2019149at2759"/>
<dbReference type="GO" id="GO:0045490">
    <property type="term" value="P:pectin catabolic process"/>
    <property type="evidence" value="ECO:0007669"/>
    <property type="project" value="UniProtKB-UniPathway"/>
</dbReference>